<feature type="domain" description="ERAP1-like C-terminal" evidence="19">
    <location>
        <begin position="522"/>
        <end position="789"/>
    </location>
</feature>
<dbReference type="GO" id="GO:0008270">
    <property type="term" value="F:zinc ion binding"/>
    <property type="evidence" value="ECO:0007669"/>
    <property type="project" value="UniProtKB-UniRule"/>
</dbReference>
<evidence type="ECO:0000256" key="2">
    <source>
        <dbReference type="ARBA" id="ARBA00010136"/>
    </source>
</evidence>
<dbReference type="AlphaFoldDB" id="A0A8X8BX61"/>
<dbReference type="Gene3D" id="1.25.50.20">
    <property type="match status" value="1"/>
</dbReference>
<evidence type="ECO:0000259" key="19">
    <source>
        <dbReference type="Pfam" id="PF11838"/>
    </source>
</evidence>
<evidence type="ECO:0000256" key="14">
    <source>
        <dbReference type="PIRSR" id="PIRSR634016-3"/>
    </source>
</evidence>
<dbReference type="FunFam" id="1.25.50.20:FF:000003">
    <property type="entry name" value="Leucyl-cystinyl aminopeptidase"/>
    <property type="match status" value="1"/>
</dbReference>
<name>A0A8X8BX61_POLSE</name>
<dbReference type="GO" id="GO:0016020">
    <property type="term" value="C:membrane"/>
    <property type="evidence" value="ECO:0007669"/>
    <property type="project" value="UniProtKB-SubCell"/>
</dbReference>
<keyword evidence="4" id="KW-0812">Transmembrane</keyword>
<comment type="cofactor">
    <cofactor evidence="14 16">
        <name>Zn(2+)</name>
        <dbReference type="ChEBI" id="CHEBI:29105"/>
    </cofactor>
    <text evidence="14 16">Binds 1 zinc ion per subunit.</text>
</comment>
<dbReference type="EC" id="3.4.11.-" evidence="16"/>
<feature type="domain" description="Peptidase M1 membrane alanine aminopeptidase" evidence="18">
    <location>
        <begin position="274"/>
        <end position="436"/>
    </location>
</feature>
<comment type="caution">
    <text evidence="21">The sequence shown here is derived from an EMBL/GenBank/DDBJ whole genome shotgun (WGS) entry which is preliminary data.</text>
</comment>
<dbReference type="PANTHER" id="PTHR11533:SF156">
    <property type="entry name" value="ENDOPLASMIC RETICULUM AMINOPEPTIDASE 1"/>
    <property type="match status" value="1"/>
</dbReference>
<proteinExistence type="inferred from homology"/>
<feature type="binding site" evidence="14">
    <location>
        <position position="349"/>
    </location>
    <ligand>
        <name>Zn(2+)</name>
        <dbReference type="ChEBI" id="CHEBI:29105"/>
        <note>catalytic</note>
    </ligand>
</feature>
<evidence type="ECO:0000313" key="22">
    <source>
        <dbReference type="Proteomes" id="UP000886611"/>
    </source>
</evidence>
<evidence type="ECO:0000256" key="4">
    <source>
        <dbReference type="ARBA" id="ARBA00022692"/>
    </source>
</evidence>
<evidence type="ECO:0000256" key="1">
    <source>
        <dbReference type="ARBA" id="ARBA00004606"/>
    </source>
</evidence>
<evidence type="ECO:0000256" key="9">
    <source>
        <dbReference type="ARBA" id="ARBA00022989"/>
    </source>
</evidence>
<comment type="similarity">
    <text evidence="2 16">Belongs to the peptidase M1 family.</text>
</comment>
<evidence type="ECO:0000256" key="16">
    <source>
        <dbReference type="RuleBase" id="RU364040"/>
    </source>
</evidence>
<dbReference type="InterPro" id="IPR034016">
    <property type="entry name" value="M1_APN-typ"/>
</dbReference>
<dbReference type="GO" id="GO:0006508">
    <property type="term" value="P:proteolysis"/>
    <property type="evidence" value="ECO:0007669"/>
    <property type="project" value="UniProtKB-KW"/>
</dbReference>
<dbReference type="Gene3D" id="2.60.40.1910">
    <property type="match status" value="1"/>
</dbReference>
<dbReference type="SUPFAM" id="SSF55486">
    <property type="entry name" value="Metalloproteases ('zincins'), catalytic domain"/>
    <property type="match status" value="1"/>
</dbReference>
<feature type="chain" id="PRO_5036475702" description="Aminopeptidase" evidence="17">
    <location>
        <begin position="25"/>
        <end position="790"/>
    </location>
</feature>
<dbReference type="PRINTS" id="PR00756">
    <property type="entry name" value="ALADIPTASE"/>
</dbReference>
<keyword evidence="12" id="KW-0325">Glycoprotein</keyword>
<evidence type="ECO:0000256" key="13">
    <source>
        <dbReference type="PIRSR" id="PIRSR634016-1"/>
    </source>
</evidence>
<reference evidence="21 22" key="1">
    <citation type="journal article" date="2021" name="Cell">
        <title>Tracing the genetic footprints of vertebrate landing in non-teleost ray-finned fishes.</title>
        <authorList>
            <person name="Bi X."/>
            <person name="Wang K."/>
            <person name="Yang L."/>
            <person name="Pan H."/>
            <person name="Jiang H."/>
            <person name="Wei Q."/>
            <person name="Fang M."/>
            <person name="Yu H."/>
            <person name="Zhu C."/>
            <person name="Cai Y."/>
            <person name="He Y."/>
            <person name="Gan X."/>
            <person name="Zeng H."/>
            <person name="Yu D."/>
            <person name="Zhu Y."/>
            <person name="Jiang H."/>
            <person name="Qiu Q."/>
            <person name="Yang H."/>
            <person name="Zhang Y.E."/>
            <person name="Wang W."/>
            <person name="Zhu M."/>
            <person name="He S."/>
            <person name="Zhang G."/>
        </authorList>
    </citation>
    <scope>NUCLEOTIDE SEQUENCE [LARGE SCALE GENOMIC DNA]</scope>
    <source>
        <strain evidence="21">Bchr_013</strain>
    </source>
</reference>
<keyword evidence="16 21" id="KW-0031">Aminopeptidase</keyword>
<dbReference type="InterPro" id="IPR014782">
    <property type="entry name" value="Peptidase_M1_dom"/>
</dbReference>
<keyword evidence="6 16" id="KW-0378">Hydrolase</keyword>
<gene>
    <name evidence="21" type="primary">Lnpep_1</name>
    <name evidence="21" type="ORF">GTO96_0006185</name>
</gene>
<evidence type="ECO:0000256" key="17">
    <source>
        <dbReference type="SAM" id="SignalP"/>
    </source>
</evidence>
<evidence type="ECO:0000256" key="8">
    <source>
        <dbReference type="ARBA" id="ARBA00022968"/>
    </source>
</evidence>
<dbReference type="Pfam" id="PF01433">
    <property type="entry name" value="Peptidase_M1"/>
    <property type="match status" value="1"/>
</dbReference>
<evidence type="ECO:0000256" key="15">
    <source>
        <dbReference type="PIRSR" id="PIRSR634016-4"/>
    </source>
</evidence>
<feature type="site" description="Transition state stabilizer" evidence="15">
    <location>
        <position position="431"/>
    </location>
</feature>
<feature type="non-terminal residue" evidence="21">
    <location>
        <position position="790"/>
    </location>
</feature>
<organism evidence="21 22">
    <name type="scientific">Polypterus senegalus</name>
    <name type="common">Senegal bichir</name>
    <dbReference type="NCBI Taxonomy" id="55291"/>
    <lineage>
        <taxon>Eukaryota</taxon>
        <taxon>Metazoa</taxon>
        <taxon>Chordata</taxon>
        <taxon>Craniata</taxon>
        <taxon>Vertebrata</taxon>
        <taxon>Euteleostomi</taxon>
        <taxon>Actinopterygii</taxon>
        <taxon>Polypteriformes</taxon>
        <taxon>Polypteridae</taxon>
        <taxon>Polypterus</taxon>
    </lineage>
</organism>
<feature type="domain" description="Aminopeptidase N-like N-terminal" evidence="20">
    <location>
        <begin position="53"/>
        <end position="238"/>
    </location>
</feature>
<evidence type="ECO:0000256" key="6">
    <source>
        <dbReference type="ARBA" id="ARBA00022801"/>
    </source>
</evidence>
<feature type="non-terminal residue" evidence="21">
    <location>
        <position position="1"/>
    </location>
</feature>
<evidence type="ECO:0000256" key="7">
    <source>
        <dbReference type="ARBA" id="ARBA00022833"/>
    </source>
</evidence>
<evidence type="ECO:0000256" key="10">
    <source>
        <dbReference type="ARBA" id="ARBA00023049"/>
    </source>
</evidence>
<dbReference type="FunFam" id="1.10.390.10:FF:000016">
    <property type="entry name" value="Glutamyl aminopeptidase"/>
    <property type="match status" value="1"/>
</dbReference>
<dbReference type="InterPro" id="IPR024571">
    <property type="entry name" value="ERAP1-like_C_dom"/>
</dbReference>
<dbReference type="GO" id="GO:0043171">
    <property type="term" value="P:peptide catabolic process"/>
    <property type="evidence" value="ECO:0007669"/>
    <property type="project" value="TreeGrafter"/>
</dbReference>
<evidence type="ECO:0000259" key="18">
    <source>
        <dbReference type="Pfam" id="PF01433"/>
    </source>
</evidence>
<dbReference type="InterPro" id="IPR042097">
    <property type="entry name" value="Aminopeptidase_N-like_N_sf"/>
</dbReference>
<dbReference type="Gene3D" id="1.10.390.10">
    <property type="entry name" value="Neutral Protease Domain 2"/>
    <property type="match status" value="1"/>
</dbReference>
<sequence>MPISLKAIFVLTMVGTSGMALIQADNCAPSESCLATNRMTFPWRSARLPSFIVPEHYHLNIHVDFATQTFKGQVKILIAVMKCSRFIVLHSKNLNICEAFLEAIHTQKNISLQVLQAPNNEQVAFISNTSLEAGRKYDLTIGYTAPLSTSFSGFYKVFYTTKSGAQRMLAATHFEPTSARKAFPCFDEPHMKALFSVTVVHSQQNYAISNMPMRTSLLRADGLVEDRFLHSLKMSSYLVAFVVSDFTSRSAMSTRGVKVSVFAPGEQISQTEHALHIGVKILEFFEEYFQIPYPISKLDLVAIPDFESGAMENWGLITFRETSLLYDPETSTGLNKIWVTLVTAHEIAHQWFGNLVTMAWWNDIWLNEGFASYMEFVATNHLKPEWSVEDQFLINNFFRALKQDSFDTSHQISLPVTSSTQIRQMFDVISYSKSALQAGRMTDVKKIMSTWTMQKGYPLVSLRRNGGKLFITQNVFTLHVSEKSSFLWQIPFTFYTSNSSTVRSLLLIKKEVSIDLPKEVLWIKANVNCTGFYRVAYDLQMFHMIIHQLRESDLVFSSNDRANLIDDSFNLASQGTLKYNEAFSISLYLWKEKEYLPIRMYAIHMVHMLKRFAFSGDWCSFHLIKTHMLVMLGELMSTQRWDDSGTMPQQNLRVLLLSMATGYKQLPATHRAQDLFYRWMESDGKTWLPRNLRGLLFRVGVRNGGDEEWRFLLKKYMESTSSTDKLSILQALCRTRSTAKKLWLLKTSLLNHVIKTQDFGTIIRQLASSPNNNRVVWKFVQHNWDKLTTK</sequence>
<evidence type="ECO:0000313" key="21">
    <source>
        <dbReference type="EMBL" id="KAG2470816.1"/>
    </source>
</evidence>
<feature type="binding site" evidence="14">
    <location>
        <position position="345"/>
    </location>
    <ligand>
        <name>Zn(2+)</name>
        <dbReference type="ChEBI" id="CHEBI:29105"/>
        <note>catalytic</note>
    </ligand>
</feature>
<keyword evidence="22" id="KW-1185">Reference proteome</keyword>
<keyword evidence="5 14" id="KW-0479">Metal-binding</keyword>
<dbReference type="PANTHER" id="PTHR11533">
    <property type="entry name" value="PROTEASE M1 ZINC METALLOPROTEASE"/>
    <property type="match status" value="1"/>
</dbReference>
<dbReference type="Gene3D" id="2.60.40.1730">
    <property type="entry name" value="tricorn interacting facor f3 domain"/>
    <property type="match status" value="1"/>
</dbReference>
<dbReference type="GO" id="GO:0042277">
    <property type="term" value="F:peptide binding"/>
    <property type="evidence" value="ECO:0007669"/>
    <property type="project" value="TreeGrafter"/>
</dbReference>
<keyword evidence="10 16" id="KW-0482">Metalloprotease</keyword>
<evidence type="ECO:0000256" key="11">
    <source>
        <dbReference type="ARBA" id="ARBA00023136"/>
    </source>
</evidence>
<keyword evidence="7 14" id="KW-0862">Zinc</keyword>
<accession>A0A8X8BX61</accession>
<keyword evidence="17" id="KW-0732">Signal</keyword>
<dbReference type="GO" id="GO:0005737">
    <property type="term" value="C:cytoplasm"/>
    <property type="evidence" value="ECO:0007669"/>
    <property type="project" value="TreeGrafter"/>
</dbReference>
<dbReference type="InterPro" id="IPR050344">
    <property type="entry name" value="Peptidase_M1_aminopeptidases"/>
</dbReference>
<dbReference type="EMBL" id="JAATIS010000094">
    <property type="protein sequence ID" value="KAG2470816.1"/>
    <property type="molecule type" value="Genomic_DNA"/>
</dbReference>
<evidence type="ECO:0000256" key="5">
    <source>
        <dbReference type="ARBA" id="ARBA00022723"/>
    </source>
</evidence>
<dbReference type="InterPro" id="IPR027268">
    <property type="entry name" value="Peptidase_M4/M1_CTD_sf"/>
</dbReference>
<dbReference type="InterPro" id="IPR045357">
    <property type="entry name" value="Aminopeptidase_N-like_N"/>
</dbReference>
<dbReference type="GO" id="GO:0005615">
    <property type="term" value="C:extracellular space"/>
    <property type="evidence" value="ECO:0007669"/>
    <property type="project" value="TreeGrafter"/>
</dbReference>
<protein>
    <recommendedName>
        <fullName evidence="16">Aminopeptidase</fullName>
        <ecNumber evidence="16">3.4.11.-</ecNumber>
    </recommendedName>
</protein>
<evidence type="ECO:0000259" key="20">
    <source>
        <dbReference type="Pfam" id="PF17900"/>
    </source>
</evidence>
<dbReference type="Proteomes" id="UP000886611">
    <property type="component" value="Unassembled WGS sequence"/>
</dbReference>
<comment type="subcellular location">
    <subcellularLocation>
        <location evidence="1">Membrane</location>
        <topology evidence="1">Single-pass type II membrane protein</topology>
    </subcellularLocation>
</comment>
<feature type="signal peptide" evidence="17">
    <location>
        <begin position="1"/>
        <end position="24"/>
    </location>
</feature>
<keyword evidence="11" id="KW-0472">Membrane</keyword>
<evidence type="ECO:0000256" key="12">
    <source>
        <dbReference type="ARBA" id="ARBA00023180"/>
    </source>
</evidence>
<dbReference type="FunFam" id="2.60.40.1730:FF:000001">
    <property type="entry name" value="Leucyl-cystinyl aminopeptidase"/>
    <property type="match status" value="1"/>
</dbReference>
<dbReference type="SUPFAM" id="SSF63737">
    <property type="entry name" value="Leukotriene A4 hydrolase N-terminal domain"/>
    <property type="match status" value="1"/>
</dbReference>
<dbReference type="InterPro" id="IPR001930">
    <property type="entry name" value="Peptidase_M1"/>
</dbReference>
<feature type="binding site" evidence="14">
    <location>
        <position position="368"/>
    </location>
    <ligand>
        <name>Zn(2+)</name>
        <dbReference type="ChEBI" id="CHEBI:29105"/>
        <note>catalytic</note>
    </ligand>
</feature>
<dbReference type="Pfam" id="PF11838">
    <property type="entry name" value="ERAP1_C"/>
    <property type="match status" value="1"/>
</dbReference>
<feature type="active site" description="Proton acceptor" evidence="13">
    <location>
        <position position="346"/>
    </location>
</feature>
<keyword evidence="9" id="KW-1133">Transmembrane helix</keyword>
<dbReference type="Pfam" id="PF17900">
    <property type="entry name" value="Peptidase_M1_N"/>
    <property type="match status" value="1"/>
</dbReference>
<keyword evidence="3 16" id="KW-0645">Protease</keyword>
<dbReference type="CDD" id="cd09601">
    <property type="entry name" value="M1_APN-Q_like"/>
    <property type="match status" value="1"/>
</dbReference>
<keyword evidence="8" id="KW-0735">Signal-anchor</keyword>
<dbReference type="GO" id="GO:0070006">
    <property type="term" value="F:metalloaminopeptidase activity"/>
    <property type="evidence" value="ECO:0007669"/>
    <property type="project" value="TreeGrafter"/>
</dbReference>
<evidence type="ECO:0000256" key="3">
    <source>
        <dbReference type="ARBA" id="ARBA00022670"/>
    </source>
</evidence>